<dbReference type="PROSITE" id="PS00018">
    <property type="entry name" value="EF_HAND_1"/>
    <property type="match status" value="1"/>
</dbReference>
<organism evidence="4 5">
    <name type="scientific">Bacteroides clarus</name>
    <dbReference type="NCBI Taxonomy" id="626929"/>
    <lineage>
        <taxon>Bacteria</taxon>
        <taxon>Pseudomonadati</taxon>
        <taxon>Bacteroidota</taxon>
        <taxon>Bacteroidia</taxon>
        <taxon>Bacteroidales</taxon>
        <taxon>Bacteroidaceae</taxon>
        <taxon>Bacteroides</taxon>
    </lineage>
</organism>
<dbReference type="RefSeq" id="WP_118047226.1">
    <property type="nucleotide sequence ID" value="NZ_JANEZV010000019.1"/>
</dbReference>
<dbReference type="SMART" id="SM00644">
    <property type="entry name" value="Ami_2"/>
    <property type="match status" value="1"/>
</dbReference>
<evidence type="ECO:0000313" key="5">
    <source>
        <dbReference type="Proteomes" id="UP000284366"/>
    </source>
</evidence>
<dbReference type="Pfam" id="PF01510">
    <property type="entry name" value="Amidase_2"/>
    <property type="match status" value="1"/>
</dbReference>
<comment type="similarity">
    <text evidence="1">Belongs to the N-acetylmuramoyl-L-alanine amidase 2 family.</text>
</comment>
<dbReference type="InterPro" id="IPR002502">
    <property type="entry name" value="Amidase_domain"/>
</dbReference>
<sequence length="147" mass="16836">MRAIDLIVIHCSATREDRAFTEQALEASHRLQGFDGTGYHFYVRRDGRVLTTRPVSRVGAHVRGYNAHSIGICYEGGLDRYGNPKDTRTEWQRHSLRVLVRALLQDYPGSWVVGHRELSPDLNGNGEVESMEWTKQCPCFDVGKEFW</sequence>
<dbReference type="InterPro" id="IPR036505">
    <property type="entry name" value="Amidase/PGRP_sf"/>
</dbReference>
<evidence type="ECO:0000313" key="4">
    <source>
        <dbReference type="EMBL" id="RGV52615.1"/>
    </source>
</evidence>
<evidence type="ECO:0000259" key="2">
    <source>
        <dbReference type="SMART" id="SM00644"/>
    </source>
</evidence>
<dbReference type="AlphaFoldDB" id="A0A412Y5B3"/>
<dbReference type="InterPro" id="IPR018247">
    <property type="entry name" value="EF_Hand_1_Ca_BS"/>
</dbReference>
<dbReference type="Proteomes" id="UP000284366">
    <property type="component" value="Unassembled WGS sequence"/>
</dbReference>
<dbReference type="PANTHER" id="PTHR11022">
    <property type="entry name" value="PEPTIDOGLYCAN RECOGNITION PROTEIN"/>
    <property type="match status" value="1"/>
</dbReference>
<gene>
    <name evidence="4" type="ORF">DWW09_11710</name>
</gene>
<protein>
    <submittedName>
        <fullName evidence="4">N-acetylmuramoyl-L-alanine amidase</fullName>
    </submittedName>
</protein>
<feature type="domain" description="N-acetylmuramoyl-L-alanine amidase" evidence="2">
    <location>
        <begin position="2"/>
        <end position="126"/>
    </location>
</feature>
<feature type="domain" description="Peptidoglycan recognition protein family" evidence="3">
    <location>
        <begin position="1"/>
        <end position="119"/>
    </location>
</feature>
<reference evidence="4 5" key="1">
    <citation type="submission" date="2018-08" db="EMBL/GenBank/DDBJ databases">
        <title>A genome reference for cultivated species of the human gut microbiota.</title>
        <authorList>
            <person name="Zou Y."/>
            <person name="Xue W."/>
            <person name="Luo G."/>
        </authorList>
    </citation>
    <scope>NUCLEOTIDE SEQUENCE [LARGE SCALE GENOMIC DNA]</scope>
    <source>
        <strain evidence="4 5">AF14-27</strain>
    </source>
</reference>
<dbReference type="InterPro" id="IPR015510">
    <property type="entry name" value="PGRP"/>
</dbReference>
<dbReference type="GO" id="GO:0008270">
    <property type="term" value="F:zinc ion binding"/>
    <property type="evidence" value="ECO:0007669"/>
    <property type="project" value="InterPro"/>
</dbReference>
<dbReference type="GO" id="GO:0009253">
    <property type="term" value="P:peptidoglycan catabolic process"/>
    <property type="evidence" value="ECO:0007669"/>
    <property type="project" value="InterPro"/>
</dbReference>
<dbReference type="Gene3D" id="3.40.80.10">
    <property type="entry name" value="Peptidoglycan recognition protein-like"/>
    <property type="match status" value="1"/>
</dbReference>
<accession>A0A412Y5B3</accession>
<evidence type="ECO:0000259" key="3">
    <source>
        <dbReference type="SMART" id="SM00701"/>
    </source>
</evidence>
<dbReference type="SUPFAM" id="SSF55846">
    <property type="entry name" value="N-acetylmuramoyl-L-alanine amidase-like"/>
    <property type="match status" value="1"/>
</dbReference>
<dbReference type="EMBL" id="QRZG01000019">
    <property type="protein sequence ID" value="RGV52615.1"/>
    <property type="molecule type" value="Genomic_DNA"/>
</dbReference>
<dbReference type="FunFam" id="3.40.80.10:FF:000008">
    <property type="entry name" value="N-acetylmuramoyl-L-alanine amidase"/>
    <property type="match status" value="1"/>
</dbReference>
<dbReference type="SMART" id="SM00701">
    <property type="entry name" value="PGRP"/>
    <property type="match status" value="1"/>
</dbReference>
<evidence type="ECO:0000256" key="1">
    <source>
        <dbReference type="ARBA" id="ARBA00007553"/>
    </source>
</evidence>
<proteinExistence type="inferred from homology"/>
<comment type="caution">
    <text evidence="4">The sequence shown here is derived from an EMBL/GenBank/DDBJ whole genome shotgun (WGS) entry which is preliminary data.</text>
</comment>
<dbReference type="CDD" id="cd06583">
    <property type="entry name" value="PGRP"/>
    <property type="match status" value="1"/>
</dbReference>
<dbReference type="PANTHER" id="PTHR11022:SF41">
    <property type="entry name" value="PEPTIDOGLYCAN-RECOGNITION PROTEIN LC-RELATED"/>
    <property type="match status" value="1"/>
</dbReference>
<dbReference type="GO" id="GO:0008745">
    <property type="term" value="F:N-acetylmuramoyl-L-alanine amidase activity"/>
    <property type="evidence" value="ECO:0007669"/>
    <property type="project" value="InterPro"/>
</dbReference>
<dbReference type="InterPro" id="IPR006619">
    <property type="entry name" value="PGRP_domain_met/bac"/>
</dbReference>
<name>A0A412Y5B3_9BACE</name>